<dbReference type="Gene3D" id="3.20.20.150">
    <property type="entry name" value="Divalent-metal-dependent TIM barrel enzymes"/>
    <property type="match status" value="1"/>
</dbReference>
<gene>
    <name evidence="1" type="ORF">SAMN05661044_00339</name>
</gene>
<protein>
    <submittedName>
        <fullName evidence="1">Sugar phosphate isomerase/epimerase</fullName>
    </submittedName>
</protein>
<evidence type="ECO:0000313" key="1">
    <source>
        <dbReference type="EMBL" id="SEK47864.1"/>
    </source>
</evidence>
<dbReference type="InterPro" id="IPR036237">
    <property type="entry name" value="Xyl_isomerase-like_sf"/>
</dbReference>
<dbReference type="EMBL" id="FOAF01000001">
    <property type="protein sequence ID" value="SEK47864.1"/>
    <property type="molecule type" value="Genomic_DNA"/>
</dbReference>
<dbReference type="OrthoDB" id="2555274at2"/>
<name>A0A1H7HC56_OLID1</name>
<dbReference type="STRING" id="407022.SAMN05661044_00339"/>
<dbReference type="GO" id="GO:0016853">
    <property type="term" value="F:isomerase activity"/>
    <property type="evidence" value="ECO:0007669"/>
    <property type="project" value="UniProtKB-KW"/>
</dbReference>
<dbReference type="RefSeq" id="WP_093317399.1">
    <property type="nucleotide sequence ID" value="NZ_FOAF01000001.1"/>
</dbReference>
<keyword evidence="2" id="KW-1185">Reference proteome</keyword>
<dbReference type="Proteomes" id="UP000199421">
    <property type="component" value="Unassembled WGS sequence"/>
</dbReference>
<dbReference type="AlphaFoldDB" id="A0A1H7HC56"/>
<evidence type="ECO:0000313" key="2">
    <source>
        <dbReference type="Proteomes" id="UP000199421"/>
    </source>
</evidence>
<keyword evidence="1" id="KW-0413">Isomerase</keyword>
<sequence>MAHNRRHFLKAATAGLFLPMESLLTDLHMPILSSVGYSLTFMATDWGFQGSVEAFCAAAKKDGYDGIEVWWPGNIDAQKALFSALEQHGLQVGLMCGGAGSDAERHLTGFVQQIDAASSNTYQRPLYINCHSGKDYFTFAENAAFIDYTVKKSKETKIPIYHETHRGRMLFAAPVARQFIEKHPDLRLTLDISHWCVVHESLLEDQEETVKLALARADHIHTRIGHAEGPQVNDPRAPEWKRTLEAHLHWWDQIVARKKQSGEPMTMLAEFGPPDYLPTLPYTRQPLADQWAINVYMMQLLRKRYQ</sequence>
<reference evidence="2" key="1">
    <citation type="submission" date="2016-10" db="EMBL/GenBank/DDBJ databases">
        <authorList>
            <person name="Varghese N."/>
            <person name="Submissions S."/>
        </authorList>
    </citation>
    <scope>NUCLEOTIDE SEQUENCE [LARGE SCALE GENOMIC DNA]</scope>
    <source>
        <strain evidence="2">DSM 18733</strain>
    </source>
</reference>
<organism evidence="1 2">
    <name type="scientific">Olivibacter domesticus</name>
    <name type="common">Pseudosphingobacterium domesticum</name>
    <dbReference type="NCBI Taxonomy" id="407022"/>
    <lineage>
        <taxon>Bacteria</taxon>
        <taxon>Pseudomonadati</taxon>
        <taxon>Bacteroidota</taxon>
        <taxon>Sphingobacteriia</taxon>
        <taxon>Sphingobacteriales</taxon>
        <taxon>Sphingobacteriaceae</taxon>
        <taxon>Olivibacter</taxon>
    </lineage>
</organism>
<proteinExistence type="predicted"/>
<dbReference type="SUPFAM" id="SSF51658">
    <property type="entry name" value="Xylose isomerase-like"/>
    <property type="match status" value="1"/>
</dbReference>
<accession>A0A1H7HC56</accession>